<keyword evidence="1" id="KW-1133">Transmembrane helix</keyword>
<proteinExistence type="predicted"/>
<organism evidence="2 3">
    <name type="scientific">Cymbomonas tetramitiformis</name>
    <dbReference type="NCBI Taxonomy" id="36881"/>
    <lineage>
        <taxon>Eukaryota</taxon>
        <taxon>Viridiplantae</taxon>
        <taxon>Chlorophyta</taxon>
        <taxon>Pyramimonadophyceae</taxon>
        <taxon>Pyramimonadales</taxon>
        <taxon>Pyramimonadaceae</taxon>
        <taxon>Cymbomonas</taxon>
    </lineage>
</organism>
<keyword evidence="3" id="KW-1185">Reference proteome</keyword>
<comment type="caution">
    <text evidence="2">The sequence shown here is derived from an EMBL/GenBank/DDBJ whole genome shotgun (WGS) entry which is preliminary data.</text>
</comment>
<sequence>MLSKITSRALYRTLTCIVLAYITFLLSRKYERPSRYGDQSSYIVNNKCNGSDGLNLYSSKINVAVVAAVEYRLALLDGALSQECQRLRRQAEVLRHDIRIPWSTNPVVCTFATELELGGLPAYITQLEELGWNFHVVGLGLRWRGLSMKALAYEEFLRLTHPEQLIVVTDASDMQVFVKPEVFKSRLNNIQRTYAREGAASNIVFSAESNQWADRYGHDHPPKLVFRRTASGPRTVKRGLFANIPRKTKAFPKVCDAVKGWSGRGCEGLWIKESQRISRIFDYATTARSRRYGYVHLNSGLYAGKSRHIESMLQEMNVSLHENDQTVHMEYWMVNHDWVVLDYGLEAFATTSADSGLNSNGWSDYCSAEIVERDLVHSKIRSKPAFMHIPGTRGNQIKCFRKIFSLWRSYLSLCSEAGEEVVGPTVYSAAEVA</sequence>
<dbReference type="EMBL" id="LGRX02001542">
    <property type="protein sequence ID" value="KAK3285962.1"/>
    <property type="molecule type" value="Genomic_DNA"/>
</dbReference>
<dbReference type="AlphaFoldDB" id="A0AAE0LI22"/>
<evidence type="ECO:0000256" key="1">
    <source>
        <dbReference type="SAM" id="Phobius"/>
    </source>
</evidence>
<dbReference type="CDD" id="cd22997">
    <property type="entry name" value="GT_LH"/>
    <property type="match status" value="1"/>
</dbReference>
<name>A0AAE0LI22_9CHLO</name>
<keyword evidence="1" id="KW-0812">Transmembrane</keyword>
<feature type="transmembrane region" description="Helical" evidence="1">
    <location>
        <begin position="9"/>
        <end position="26"/>
    </location>
</feature>
<evidence type="ECO:0000313" key="2">
    <source>
        <dbReference type="EMBL" id="KAK3285962.1"/>
    </source>
</evidence>
<gene>
    <name evidence="2" type="ORF">CYMTET_6454</name>
</gene>
<dbReference type="Proteomes" id="UP001190700">
    <property type="component" value="Unassembled WGS sequence"/>
</dbReference>
<keyword evidence="1" id="KW-0472">Membrane</keyword>
<accession>A0AAE0LI22</accession>
<reference evidence="2 3" key="1">
    <citation type="journal article" date="2015" name="Genome Biol. Evol.">
        <title>Comparative Genomics of a Bacterivorous Green Alga Reveals Evolutionary Causalities and Consequences of Phago-Mixotrophic Mode of Nutrition.</title>
        <authorList>
            <person name="Burns J.A."/>
            <person name="Paasch A."/>
            <person name="Narechania A."/>
            <person name="Kim E."/>
        </authorList>
    </citation>
    <scope>NUCLEOTIDE SEQUENCE [LARGE SCALE GENOMIC DNA]</scope>
    <source>
        <strain evidence="2 3">PLY_AMNH</strain>
    </source>
</reference>
<protein>
    <submittedName>
        <fullName evidence="2">Uncharacterized protein</fullName>
    </submittedName>
</protein>
<evidence type="ECO:0000313" key="3">
    <source>
        <dbReference type="Proteomes" id="UP001190700"/>
    </source>
</evidence>